<evidence type="ECO:0000313" key="2">
    <source>
        <dbReference type="Proteomes" id="UP000027463"/>
    </source>
</evidence>
<gene>
    <name evidence="1" type="ORF">SMB34_08225</name>
</gene>
<comment type="caution">
    <text evidence="1">The sequence shown here is derived from an EMBL/GenBank/DDBJ whole genome shotgun (WGS) entry which is preliminary data.</text>
</comment>
<name>A0ABR4TIX5_9PROT</name>
<keyword evidence="2" id="KW-1185">Reference proteome</keyword>
<dbReference type="Proteomes" id="UP000027463">
    <property type="component" value="Unassembled WGS sequence"/>
</dbReference>
<organism evidence="1 2">
    <name type="scientific">Thalassospira permensis NBRC 106175</name>
    <dbReference type="NCBI Taxonomy" id="1353532"/>
    <lineage>
        <taxon>Bacteria</taxon>
        <taxon>Pseudomonadati</taxon>
        <taxon>Pseudomonadota</taxon>
        <taxon>Alphaproteobacteria</taxon>
        <taxon>Rhodospirillales</taxon>
        <taxon>Thalassospiraceae</taxon>
        <taxon>Thalassospira</taxon>
    </lineage>
</organism>
<reference evidence="1 2" key="1">
    <citation type="submission" date="2013-07" db="EMBL/GenBank/DDBJ databases">
        <title>Thalassospira permensis NBRC 106175 Genome Sequencing.</title>
        <authorList>
            <person name="Lai Q."/>
            <person name="Shao Z."/>
        </authorList>
    </citation>
    <scope>NUCLEOTIDE SEQUENCE [LARGE SCALE GENOMIC DNA]</scope>
    <source>
        <strain evidence="1 2">NBRC 106175</strain>
    </source>
</reference>
<evidence type="ECO:0000313" key="1">
    <source>
        <dbReference type="EMBL" id="KEO52090.1"/>
    </source>
</evidence>
<protein>
    <submittedName>
        <fullName evidence="1">Uncharacterized protein</fullName>
    </submittedName>
</protein>
<dbReference type="EMBL" id="AUNC01000056">
    <property type="protein sequence ID" value="KEO52090.1"/>
    <property type="molecule type" value="Genomic_DNA"/>
</dbReference>
<accession>A0ABR4TIX5</accession>
<proteinExistence type="predicted"/>
<sequence>MNEYFEWNKFSDLYLEDSYVTNIIEYKDTLTFNMEFVLTERHPLYTHPLFNEKYCYHTGKIIFLGVSSIKWIRKSKKNFEDAKGELDCGNIDYLNLSAENVYKVGGDWGELEIISSEIDLTLD</sequence>
<dbReference type="RefSeq" id="WP_037992157.1">
    <property type="nucleotide sequence ID" value="NZ_AUNC01000056.1"/>
</dbReference>